<dbReference type="AlphaFoldDB" id="A0A6F9ED71"/>
<name>A0A6F9ED71_9BACL</name>
<accession>A0A6F9ED71</accession>
<sequence length="73" mass="8401">MPYTEYNMGGERRSKTRRAVFRNHSDLEAAYNHFLTAYGIGRFSTAGSVDNRGKGRDRPCKAKVIWTNCENRD</sequence>
<organism evidence="1 2">
    <name type="scientific">Kyrpidia spormannii</name>
    <dbReference type="NCBI Taxonomy" id="2055160"/>
    <lineage>
        <taxon>Bacteria</taxon>
        <taxon>Bacillati</taxon>
        <taxon>Bacillota</taxon>
        <taxon>Bacilli</taxon>
        <taxon>Bacillales</taxon>
        <taxon>Alicyclobacillaceae</taxon>
        <taxon>Kyrpidia</taxon>
    </lineage>
</organism>
<protein>
    <submittedName>
        <fullName evidence="1">Uncharacterized protein</fullName>
    </submittedName>
</protein>
<reference evidence="1 2" key="1">
    <citation type="submission" date="2020-04" db="EMBL/GenBank/DDBJ databases">
        <authorList>
            <person name="Hogendoorn C."/>
        </authorList>
    </citation>
    <scope>NUCLEOTIDE SEQUENCE [LARGE SCALE GENOMIC DNA]</scope>
    <source>
        <strain evidence="1">COOX1</strain>
    </source>
</reference>
<dbReference type="EMBL" id="LR792683">
    <property type="protein sequence ID" value="CAB3394827.1"/>
    <property type="molecule type" value="Genomic_DNA"/>
</dbReference>
<evidence type="ECO:0000313" key="1">
    <source>
        <dbReference type="EMBL" id="CAB3394827.1"/>
    </source>
</evidence>
<proteinExistence type="predicted"/>
<dbReference type="Proteomes" id="UP000502196">
    <property type="component" value="Chromosome"/>
</dbReference>
<evidence type="ECO:0000313" key="2">
    <source>
        <dbReference type="Proteomes" id="UP000502196"/>
    </source>
</evidence>
<gene>
    <name evidence="1" type="ORF">COOX1_2611</name>
</gene>